<dbReference type="OrthoDB" id="4781at2759"/>
<dbReference type="InParanoid" id="D8Q0N8"/>
<dbReference type="InterPro" id="IPR013320">
    <property type="entry name" value="ConA-like_dom_sf"/>
</dbReference>
<dbReference type="GO" id="GO:0016757">
    <property type="term" value="F:glycosyltransferase activity"/>
    <property type="evidence" value="ECO:0007669"/>
    <property type="project" value="TreeGrafter"/>
</dbReference>
<dbReference type="GO" id="GO:0004553">
    <property type="term" value="F:hydrolase activity, hydrolyzing O-glycosyl compounds"/>
    <property type="evidence" value="ECO:0007669"/>
    <property type="project" value="InterPro"/>
</dbReference>
<reference evidence="6 7" key="1">
    <citation type="journal article" date="2010" name="Nat. Biotechnol.">
        <title>Genome sequence of the model mushroom Schizophyllum commune.</title>
        <authorList>
            <person name="Ohm R.A."/>
            <person name="de Jong J.F."/>
            <person name="Lugones L.G."/>
            <person name="Aerts A."/>
            <person name="Kothe E."/>
            <person name="Stajich J.E."/>
            <person name="de Vries R.P."/>
            <person name="Record E."/>
            <person name="Levasseur A."/>
            <person name="Baker S.E."/>
            <person name="Bartholomew K.A."/>
            <person name="Coutinho P.M."/>
            <person name="Erdmann S."/>
            <person name="Fowler T.J."/>
            <person name="Gathman A.C."/>
            <person name="Lombard V."/>
            <person name="Henrissat B."/>
            <person name="Knabe N."/>
            <person name="Kuees U."/>
            <person name="Lilly W.W."/>
            <person name="Lindquist E."/>
            <person name="Lucas S."/>
            <person name="Magnuson J.K."/>
            <person name="Piumi F."/>
            <person name="Raudaskoski M."/>
            <person name="Salamov A."/>
            <person name="Schmutz J."/>
            <person name="Schwarze F.W.M.R."/>
            <person name="vanKuyk P.A."/>
            <person name="Horton J.S."/>
            <person name="Grigoriev I.V."/>
            <person name="Woesten H.A.B."/>
        </authorList>
    </citation>
    <scope>NUCLEOTIDE SEQUENCE [LARGE SCALE GENOMIC DNA]</scope>
    <source>
        <strain evidence="7">H4-8 / FGSC 9210</strain>
    </source>
</reference>
<dbReference type="RefSeq" id="XP_003033282.1">
    <property type="nucleotide sequence ID" value="XM_003033236.1"/>
</dbReference>
<keyword evidence="1 4" id="KW-0732">Signal</keyword>
<accession>D8Q0N8</accession>
<sequence>MYAFFATLTVCLLVARTLALPSPHVPKVGSLPSFRLPRADSGCRPSHTDFTSSLSDLYTTVEGDHAITHKGLEMFLERPHGEVKMDRKTATNDVVGTGTTVNSTYELSHGKVTWEVSAPAVSGVVTAVILVGANTPGEIDVELLGGDPAHWQTNVFAPTAQDPRPLFGTFSSVEDVPGPEGIPAFHKYSIDWNEERIVWTVDGKDMRTLERAKARKDGFEHYPTGELRVQLGIWDASSPAGTSEWARGPIEWEKTASRISAYVRSVQVEC</sequence>
<dbReference type="GeneID" id="9595557"/>
<evidence type="ECO:0000256" key="1">
    <source>
        <dbReference type="ARBA" id="ARBA00022729"/>
    </source>
</evidence>
<evidence type="ECO:0000256" key="2">
    <source>
        <dbReference type="ARBA" id="ARBA00022801"/>
    </source>
</evidence>
<dbReference type="OMA" id="IWDASEH"/>
<dbReference type="AlphaFoldDB" id="D8Q0N8"/>
<dbReference type="Gene3D" id="2.60.120.200">
    <property type="match status" value="1"/>
</dbReference>
<dbReference type="PROSITE" id="PS51762">
    <property type="entry name" value="GH16_2"/>
    <property type="match status" value="1"/>
</dbReference>
<feature type="signal peptide" evidence="4">
    <location>
        <begin position="1"/>
        <end position="19"/>
    </location>
</feature>
<dbReference type="VEuPathDB" id="FungiDB:SCHCODRAFT_02686544"/>
<dbReference type="Pfam" id="PF00722">
    <property type="entry name" value="Glyco_hydro_16"/>
    <property type="match status" value="1"/>
</dbReference>
<dbReference type="InterPro" id="IPR050546">
    <property type="entry name" value="Glycosyl_Hydrlase_16"/>
</dbReference>
<dbReference type="SUPFAM" id="SSF49899">
    <property type="entry name" value="Concanavalin A-like lectins/glucanases"/>
    <property type="match status" value="1"/>
</dbReference>
<dbReference type="eggNOG" id="ENOG502S2A9">
    <property type="taxonomic scope" value="Eukaryota"/>
</dbReference>
<keyword evidence="2 6" id="KW-0378">Hydrolase</keyword>
<keyword evidence="7" id="KW-1185">Reference proteome</keyword>
<evidence type="ECO:0000313" key="6">
    <source>
        <dbReference type="EMBL" id="EFI98379.1"/>
    </source>
</evidence>
<evidence type="ECO:0000259" key="5">
    <source>
        <dbReference type="PROSITE" id="PS51762"/>
    </source>
</evidence>
<dbReference type="GO" id="GO:0031505">
    <property type="term" value="P:fungal-type cell wall organization"/>
    <property type="evidence" value="ECO:0007669"/>
    <property type="project" value="TreeGrafter"/>
</dbReference>
<dbReference type="Proteomes" id="UP000007431">
    <property type="component" value="Unassembled WGS sequence"/>
</dbReference>
<dbReference type="InterPro" id="IPR000757">
    <property type="entry name" value="Beta-glucanase-like"/>
</dbReference>
<dbReference type="EMBL" id="GL377305">
    <property type="protein sequence ID" value="EFI98379.1"/>
    <property type="molecule type" value="Genomic_DNA"/>
</dbReference>
<dbReference type="STRING" id="578458.D8Q0N8"/>
<dbReference type="GO" id="GO:0009277">
    <property type="term" value="C:fungal-type cell wall"/>
    <property type="evidence" value="ECO:0007669"/>
    <property type="project" value="TreeGrafter"/>
</dbReference>
<feature type="chain" id="PRO_5003120439" evidence="4">
    <location>
        <begin position="20"/>
        <end position="270"/>
    </location>
</feature>
<protein>
    <submittedName>
        <fullName evidence="6">Glycoside hydrolase family 16 protein</fullName>
    </submittedName>
</protein>
<gene>
    <name evidence="6" type="ORF">SCHCODRAFT_84977</name>
</gene>
<dbReference type="PANTHER" id="PTHR10963:SF22">
    <property type="entry name" value="GLYCOSIDASE CRH2-RELATED"/>
    <property type="match status" value="1"/>
</dbReference>
<evidence type="ECO:0000256" key="4">
    <source>
        <dbReference type="SAM" id="SignalP"/>
    </source>
</evidence>
<dbReference type="HOGENOM" id="CLU_090399_0_0_1"/>
<evidence type="ECO:0000313" key="7">
    <source>
        <dbReference type="Proteomes" id="UP000007431"/>
    </source>
</evidence>
<feature type="domain" description="GH16" evidence="5">
    <location>
        <begin position="39"/>
        <end position="261"/>
    </location>
</feature>
<proteinExistence type="predicted"/>
<keyword evidence="3" id="KW-0326">Glycosidase</keyword>
<evidence type="ECO:0000256" key="3">
    <source>
        <dbReference type="ARBA" id="ARBA00023295"/>
    </source>
</evidence>
<dbReference type="KEGG" id="scm:SCHCO_02686544"/>
<organism evidence="7">
    <name type="scientific">Schizophyllum commune (strain H4-8 / FGSC 9210)</name>
    <name type="common">Split gill fungus</name>
    <dbReference type="NCBI Taxonomy" id="578458"/>
    <lineage>
        <taxon>Eukaryota</taxon>
        <taxon>Fungi</taxon>
        <taxon>Dikarya</taxon>
        <taxon>Basidiomycota</taxon>
        <taxon>Agaricomycotina</taxon>
        <taxon>Agaricomycetes</taxon>
        <taxon>Agaricomycetidae</taxon>
        <taxon>Agaricales</taxon>
        <taxon>Schizophyllaceae</taxon>
        <taxon>Schizophyllum</taxon>
    </lineage>
</organism>
<name>D8Q0N8_SCHCM</name>
<dbReference type="GO" id="GO:0005975">
    <property type="term" value="P:carbohydrate metabolic process"/>
    <property type="evidence" value="ECO:0007669"/>
    <property type="project" value="InterPro"/>
</dbReference>
<dbReference type="PANTHER" id="PTHR10963">
    <property type="entry name" value="GLYCOSYL HYDROLASE-RELATED"/>
    <property type="match status" value="1"/>
</dbReference>